<dbReference type="EC" id="2.7.7.7" evidence="6"/>
<evidence type="ECO:0000313" key="9">
    <source>
        <dbReference type="Proteomes" id="UP001595880"/>
    </source>
</evidence>
<dbReference type="Gene3D" id="3.40.1170.60">
    <property type="match status" value="1"/>
</dbReference>
<keyword evidence="9" id="KW-1185">Reference proteome</keyword>
<organism evidence="8 9">
    <name type="scientific">Gracilibacillus marinus</name>
    <dbReference type="NCBI Taxonomy" id="630535"/>
    <lineage>
        <taxon>Bacteria</taxon>
        <taxon>Bacillati</taxon>
        <taxon>Bacillota</taxon>
        <taxon>Bacilli</taxon>
        <taxon>Bacillales</taxon>
        <taxon>Bacillaceae</taxon>
        <taxon>Gracilibacillus</taxon>
    </lineage>
</organism>
<evidence type="ECO:0000256" key="1">
    <source>
        <dbReference type="ARBA" id="ARBA00010945"/>
    </source>
</evidence>
<dbReference type="SUPFAM" id="SSF100879">
    <property type="entry name" value="Lesion bypass DNA polymerase (Y-family), little finger domain"/>
    <property type="match status" value="1"/>
</dbReference>
<comment type="similarity">
    <text evidence="1 6">Belongs to the DNA polymerase type-Y family.</text>
</comment>
<dbReference type="InterPro" id="IPR036775">
    <property type="entry name" value="DNA_pol_Y-fam_lit_finger_sf"/>
</dbReference>
<dbReference type="SUPFAM" id="SSF56672">
    <property type="entry name" value="DNA/RNA polymerases"/>
    <property type="match status" value="1"/>
</dbReference>
<evidence type="ECO:0000256" key="6">
    <source>
        <dbReference type="HAMAP-Rule" id="MF_01113"/>
    </source>
</evidence>
<dbReference type="Gene3D" id="1.10.150.20">
    <property type="entry name" value="5' to 3' exonuclease, C-terminal subdomain"/>
    <property type="match status" value="1"/>
</dbReference>
<comment type="cofactor">
    <cofactor evidence="6">
        <name>Mg(2+)</name>
        <dbReference type="ChEBI" id="CHEBI:18420"/>
    </cofactor>
    <text evidence="6">Binds 2 magnesium ions per subunit.</text>
</comment>
<keyword evidence="6" id="KW-0234">DNA repair</keyword>
<dbReference type="InterPro" id="IPR017961">
    <property type="entry name" value="DNA_pol_Y-fam_little_finger"/>
</dbReference>
<dbReference type="HAMAP" id="MF_01113">
    <property type="entry name" value="DNApol_IV"/>
    <property type="match status" value="1"/>
</dbReference>
<dbReference type="Pfam" id="PF11798">
    <property type="entry name" value="IMS_HHH"/>
    <property type="match status" value="1"/>
</dbReference>
<keyword evidence="6" id="KW-0479">Metal-binding</keyword>
<keyword evidence="4 6" id="KW-0227">DNA damage</keyword>
<keyword evidence="5 6" id="KW-0239">DNA-directed DNA polymerase</keyword>
<feature type="site" description="Substrate discrimination" evidence="6">
    <location>
        <position position="22"/>
    </location>
</feature>
<evidence type="ECO:0000259" key="7">
    <source>
        <dbReference type="PROSITE" id="PS50173"/>
    </source>
</evidence>
<keyword evidence="2 6" id="KW-0515">Mutator protein</keyword>
<keyword evidence="6" id="KW-0963">Cytoplasm</keyword>
<dbReference type="CDD" id="cd03586">
    <property type="entry name" value="PolY_Pol_IV_kappa"/>
    <property type="match status" value="1"/>
</dbReference>
<comment type="catalytic activity">
    <reaction evidence="6">
        <text>DNA(n) + a 2'-deoxyribonucleoside 5'-triphosphate = DNA(n+1) + diphosphate</text>
        <dbReference type="Rhea" id="RHEA:22508"/>
        <dbReference type="Rhea" id="RHEA-COMP:17339"/>
        <dbReference type="Rhea" id="RHEA-COMP:17340"/>
        <dbReference type="ChEBI" id="CHEBI:33019"/>
        <dbReference type="ChEBI" id="CHEBI:61560"/>
        <dbReference type="ChEBI" id="CHEBI:173112"/>
        <dbReference type="EC" id="2.7.7.7"/>
    </reaction>
</comment>
<keyword evidence="6" id="KW-0238">DNA-binding</keyword>
<comment type="subunit">
    <text evidence="6">Monomer.</text>
</comment>
<dbReference type="PANTHER" id="PTHR11076:SF33">
    <property type="entry name" value="DNA POLYMERASE KAPPA"/>
    <property type="match status" value="1"/>
</dbReference>
<dbReference type="InterPro" id="IPR043502">
    <property type="entry name" value="DNA/RNA_pol_sf"/>
</dbReference>
<comment type="function">
    <text evidence="6">Poorly processive, error-prone DNA polymerase involved in untargeted mutagenesis. Copies undamaged DNA at stalled replication forks, which arise in vivo from mismatched or misaligned primer ends. These misaligned primers can be extended by PolIV. Exhibits no 3'-5' exonuclease (proofreading) activity. May be involved in translesional synthesis, in conjunction with the beta clamp from PolIII.</text>
</comment>
<dbReference type="InterPro" id="IPR022880">
    <property type="entry name" value="DNApol_IV"/>
</dbReference>
<feature type="active site" evidence="6">
    <location>
        <position position="114"/>
    </location>
</feature>
<dbReference type="Gene3D" id="3.30.1490.100">
    <property type="entry name" value="DNA polymerase, Y-family, little finger domain"/>
    <property type="match status" value="1"/>
</dbReference>
<sequence length="366" mass="42021">MSKEWYPKKGKVILHVDMNSYYASVEIADNPALKGTPVAIAGNPDERKGIIVTSSYEARKFGVKTTMHVFEAKKLCPDLVVLKPNFNRYREVSQQIFRIFEQFTDLVEPVSIDEGYLDITECASIGTPIEIAKMIQMEVDNQLHLPCSVGIAPNKFLAKMASDMKKPYGITILRKRDIKKMLWPLPIEEMYGIGRKTAEKLKANHIHTIEEFVKTDIHKIRQLLGVNGQKLYNRAIGFDPRPVDPSQAYSFKSIGNSRTFAQDITTYEELIVQLQNLAKSVANRLERKNAVSDTVQLTIRYYNRKTVTRRTKLTTFIYTHDDIFYYSEMLLNQHWDGSPIRLLGITLQDAKKKNEASYQLSIFDKL</sequence>
<dbReference type="NCBIfam" id="NF002492">
    <property type="entry name" value="PRK01810.1"/>
    <property type="match status" value="1"/>
</dbReference>
<dbReference type="InterPro" id="IPR043128">
    <property type="entry name" value="Rev_trsase/Diguanyl_cyclase"/>
</dbReference>
<keyword evidence="3 6" id="KW-0548">Nucleotidyltransferase</keyword>
<keyword evidence="6" id="KW-0460">Magnesium</keyword>
<evidence type="ECO:0000313" key="8">
    <source>
        <dbReference type="EMBL" id="MFC4388597.1"/>
    </source>
</evidence>
<dbReference type="PANTHER" id="PTHR11076">
    <property type="entry name" value="DNA REPAIR POLYMERASE UMUC / TRANSFERASE FAMILY MEMBER"/>
    <property type="match status" value="1"/>
</dbReference>
<protein>
    <recommendedName>
        <fullName evidence="6">DNA polymerase IV</fullName>
        <shortName evidence="6">Pol IV</shortName>
        <ecNumber evidence="6">2.7.7.7</ecNumber>
    </recommendedName>
</protein>
<dbReference type="GO" id="GO:0003887">
    <property type="term" value="F:DNA-directed DNA polymerase activity"/>
    <property type="evidence" value="ECO:0007669"/>
    <property type="project" value="UniProtKB-EC"/>
</dbReference>
<evidence type="ECO:0000256" key="4">
    <source>
        <dbReference type="ARBA" id="ARBA00022763"/>
    </source>
</evidence>
<comment type="caution">
    <text evidence="8">The sequence shown here is derived from an EMBL/GenBank/DDBJ whole genome shotgun (WGS) entry which is preliminary data.</text>
</comment>
<keyword evidence="6 8" id="KW-0808">Transferase</keyword>
<dbReference type="Proteomes" id="UP001595880">
    <property type="component" value="Unassembled WGS sequence"/>
</dbReference>
<evidence type="ECO:0000256" key="5">
    <source>
        <dbReference type="ARBA" id="ARBA00022932"/>
    </source>
</evidence>
<feature type="binding site" evidence="6">
    <location>
        <position position="113"/>
    </location>
    <ligand>
        <name>Mg(2+)</name>
        <dbReference type="ChEBI" id="CHEBI:18420"/>
    </ligand>
</feature>
<evidence type="ECO:0000256" key="2">
    <source>
        <dbReference type="ARBA" id="ARBA00022457"/>
    </source>
</evidence>
<proteinExistence type="inferred from homology"/>
<dbReference type="InterPro" id="IPR001126">
    <property type="entry name" value="UmuC"/>
</dbReference>
<dbReference type="Gene3D" id="3.30.70.270">
    <property type="match status" value="1"/>
</dbReference>
<dbReference type="InterPro" id="IPR050116">
    <property type="entry name" value="DNA_polymerase-Y"/>
</dbReference>
<feature type="domain" description="UmuC" evidence="7">
    <location>
        <begin position="13"/>
        <end position="194"/>
    </location>
</feature>
<name>A0ABV8VVQ2_9BACI</name>
<dbReference type="Pfam" id="PF00817">
    <property type="entry name" value="IMS"/>
    <property type="match status" value="1"/>
</dbReference>
<dbReference type="Pfam" id="PF11799">
    <property type="entry name" value="IMS_C"/>
    <property type="match status" value="1"/>
</dbReference>
<dbReference type="InterPro" id="IPR024728">
    <property type="entry name" value="PolY_HhH_motif"/>
</dbReference>
<feature type="binding site" evidence="6">
    <location>
        <position position="17"/>
    </location>
    <ligand>
        <name>Mg(2+)</name>
        <dbReference type="ChEBI" id="CHEBI:18420"/>
    </ligand>
</feature>
<dbReference type="EMBL" id="JBHSDV010000003">
    <property type="protein sequence ID" value="MFC4388597.1"/>
    <property type="molecule type" value="Genomic_DNA"/>
</dbReference>
<gene>
    <name evidence="6" type="primary">dinB</name>
    <name evidence="8" type="ORF">ACFOZ1_12400</name>
</gene>
<dbReference type="PROSITE" id="PS50173">
    <property type="entry name" value="UMUC"/>
    <property type="match status" value="1"/>
</dbReference>
<evidence type="ECO:0000256" key="3">
    <source>
        <dbReference type="ARBA" id="ARBA00022695"/>
    </source>
</evidence>
<reference evidence="9" key="1">
    <citation type="journal article" date="2019" name="Int. J. Syst. Evol. Microbiol.">
        <title>The Global Catalogue of Microorganisms (GCM) 10K type strain sequencing project: providing services to taxonomists for standard genome sequencing and annotation.</title>
        <authorList>
            <consortium name="The Broad Institute Genomics Platform"/>
            <consortium name="The Broad Institute Genome Sequencing Center for Infectious Disease"/>
            <person name="Wu L."/>
            <person name="Ma J."/>
        </authorList>
    </citation>
    <scope>NUCLEOTIDE SEQUENCE [LARGE SCALE GENOMIC DNA]</scope>
    <source>
        <strain evidence="9">KACC 14058</strain>
    </source>
</reference>
<dbReference type="NCBIfam" id="NF002677">
    <property type="entry name" value="PRK02406.1"/>
    <property type="match status" value="1"/>
</dbReference>
<keyword evidence="6" id="KW-0235">DNA replication</keyword>
<comment type="subcellular location">
    <subcellularLocation>
        <location evidence="6">Cytoplasm</location>
    </subcellularLocation>
</comment>
<dbReference type="RefSeq" id="WP_390199727.1">
    <property type="nucleotide sequence ID" value="NZ_JBHSDV010000003.1"/>
</dbReference>
<accession>A0ABV8VVQ2</accession>